<evidence type="ECO:0000256" key="2">
    <source>
        <dbReference type="ARBA" id="ARBA00012000"/>
    </source>
</evidence>
<dbReference type="EMBL" id="JAMPLM010000051">
    <property type="protein sequence ID" value="MEP1062064.1"/>
    <property type="molecule type" value="Genomic_DNA"/>
</dbReference>
<dbReference type="InterPro" id="IPR003265">
    <property type="entry name" value="HhH-GPD_domain"/>
</dbReference>
<keyword evidence="4" id="KW-0234">DNA repair</keyword>
<dbReference type="PANTHER" id="PTHR43003">
    <property type="entry name" value="DNA-3-METHYLADENINE GLYCOSYLASE"/>
    <property type="match status" value="1"/>
</dbReference>
<organism evidence="6 7">
    <name type="scientific">Stenomitos frigidus AS-A4</name>
    <dbReference type="NCBI Taxonomy" id="2933935"/>
    <lineage>
        <taxon>Bacteria</taxon>
        <taxon>Bacillati</taxon>
        <taxon>Cyanobacteriota</taxon>
        <taxon>Cyanophyceae</taxon>
        <taxon>Leptolyngbyales</taxon>
        <taxon>Leptolyngbyaceae</taxon>
        <taxon>Stenomitos</taxon>
    </lineage>
</organism>
<dbReference type="CDD" id="cd00056">
    <property type="entry name" value="ENDO3c"/>
    <property type="match status" value="1"/>
</dbReference>
<sequence>MTTSQLEESIDYSVAIAALTQADPILATLIEQVGACTLNLGRQKGDLLYCLCESILYQQLSGKAAAAIHRRFLALYPHQGFPTAAELLNTPDEDLRSAGISRPKIVYLKDLAQKTLDGLPTMAELEAMDDEAIVQTLIPIKGVGRWTVQMLLIFRLHRWDVLPVDDLGIRSGIRRAYGLAELPNKKTVEHIGQPWRPYRTIASWYLWRSLDVTTPASTAKP</sequence>
<evidence type="ECO:0000256" key="4">
    <source>
        <dbReference type="ARBA" id="ARBA00023204"/>
    </source>
</evidence>
<dbReference type="Gene3D" id="1.10.340.30">
    <property type="entry name" value="Hypothetical protein, domain 2"/>
    <property type="match status" value="1"/>
</dbReference>
<dbReference type="Gene3D" id="1.10.1670.40">
    <property type="match status" value="1"/>
</dbReference>
<gene>
    <name evidence="6" type="ORF">NDI38_27185</name>
</gene>
<dbReference type="Pfam" id="PF00730">
    <property type="entry name" value="HhH-GPD"/>
    <property type="match status" value="1"/>
</dbReference>
<evidence type="ECO:0000313" key="7">
    <source>
        <dbReference type="Proteomes" id="UP001476950"/>
    </source>
</evidence>
<dbReference type="SMART" id="SM00478">
    <property type="entry name" value="ENDO3c"/>
    <property type="match status" value="1"/>
</dbReference>
<protein>
    <recommendedName>
        <fullName evidence="2">DNA-3-methyladenine glycosylase II</fullName>
        <ecNumber evidence="2">3.2.2.21</ecNumber>
    </recommendedName>
</protein>
<evidence type="ECO:0000313" key="6">
    <source>
        <dbReference type="EMBL" id="MEP1062064.1"/>
    </source>
</evidence>
<reference evidence="6 7" key="1">
    <citation type="submission" date="2022-04" db="EMBL/GenBank/DDBJ databases">
        <title>Positive selection, recombination, and allopatry shape intraspecific diversity of widespread and dominant cyanobacteria.</title>
        <authorList>
            <person name="Wei J."/>
            <person name="Shu W."/>
            <person name="Hu C."/>
        </authorList>
    </citation>
    <scope>NUCLEOTIDE SEQUENCE [LARGE SCALE GENOMIC DNA]</scope>
    <source>
        <strain evidence="6 7">AS-A4</strain>
    </source>
</reference>
<proteinExistence type="predicted"/>
<keyword evidence="3" id="KW-0227">DNA damage</keyword>
<dbReference type="Proteomes" id="UP001476950">
    <property type="component" value="Unassembled WGS sequence"/>
</dbReference>
<evidence type="ECO:0000256" key="3">
    <source>
        <dbReference type="ARBA" id="ARBA00022763"/>
    </source>
</evidence>
<dbReference type="RefSeq" id="WP_199305299.1">
    <property type="nucleotide sequence ID" value="NZ_JAMPLM010000051.1"/>
</dbReference>
<keyword evidence="7" id="KW-1185">Reference proteome</keyword>
<dbReference type="EC" id="3.2.2.21" evidence="2"/>
<accession>A0ABV0KS81</accession>
<evidence type="ECO:0000256" key="1">
    <source>
        <dbReference type="ARBA" id="ARBA00000086"/>
    </source>
</evidence>
<dbReference type="PANTHER" id="PTHR43003:SF5">
    <property type="entry name" value="DNA-3-METHYLADENINE GLYCOSYLASE"/>
    <property type="match status" value="1"/>
</dbReference>
<evidence type="ECO:0000259" key="5">
    <source>
        <dbReference type="SMART" id="SM00478"/>
    </source>
</evidence>
<dbReference type="SUPFAM" id="SSF48150">
    <property type="entry name" value="DNA-glycosylase"/>
    <property type="match status" value="1"/>
</dbReference>
<name>A0ABV0KS81_9CYAN</name>
<comment type="caution">
    <text evidence="6">The sequence shown here is derived from an EMBL/GenBank/DDBJ whole genome shotgun (WGS) entry which is preliminary data.</text>
</comment>
<dbReference type="InterPro" id="IPR051912">
    <property type="entry name" value="Alkylbase_DNA_Glycosylase/TA"/>
</dbReference>
<dbReference type="InterPro" id="IPR011257">
    <property type="entry name" value="DNA_glycosylase"/>
</dbReference>
<feature type="domain" description="HhH-GPD" evidence="5">
    <location>
        <begin position="56"/>
        <end position="211"/>
    </location>
</feature>
<comment type="catalytic activity">
    <reaction evidence="1">
        <text>Hydrolysis of alkylated DNA, releasing 3-methyladenine, 3-methylguanine, 7-methylguanine and 7-methyladenine.</text>
        <dbReference type="EC" id="3.2.2.21"/>
    </reaction>
</comment>